<dbReference type="PANTHER" id="PTHR35789">
    <property type="entry name" value="SPORE GERMINATION PROTEIN B3"/>
    <property type="match status" value="1"/>
</dbReference>
<evidence type="ECO:0000256" key="3">
    <source>
        <dbReference type="ARBA" id="ARBA00022544"/>
    </source>
</evidence>
<dbReference type="GO" id="GO:0016020">
    <property type="term" value="C:membrane"/>
    <property type="evidence" value="ECO:0007669"/>
    <property type="project" value="UniProtKB-SubCell"/>
</dbReference>
<comment type="similarity">
    <text evidence="2">Belongs to the GerABKC lipoprotein family.</text>
</comment>
<feature type="domain" description="Spore germination GerAC-like C-terminal" evidence="8">
    <location>
        <begin position="213"/>
        <end position="391"/>
    </location>
</feature>
<evidence type="ECO:0000256" key="2">
    <source>
        <dbReference type="ARBA" id="ARBA00007886"/>
    </source>
</evidence>
<dbReference type="InterPro" id="IPR038501">
    <property type="entry name" value="Spore_GerAC_C_sf"/>
</dbReference>
<dbReference type="Proteomes" id="UP000184010">
    <property type="component" value="Unassembled WGS sequence"/>
</dbReference>
<dbReference type="AlphaFoldDB" id="A0A1M7UPJ8"/>
<reference evidence="11" key="1">
    <citation type="submission" date="2016-12" db="EMBL/GenBank/DDBJ databases">
        <authorList>
            <person name="Varghese N."/>
            <person name="Submissions S."/>
        </authorList>
    </citation>
    <scope>NUCLEOTIDE SEQUENCE [LARGE SCALE GENOMIC DNA]</scope>
    <source>
        <strain evidence="11">DSM 11544</strain>
    </source>
</reference>
<dbReference type="PANTHER" id="PTHR35789:SF1">
    <property type="entry name" value="SPORE GERMINATION PROTEIN B3"/>
    <property type="match status" value="1"/>
</dbReference>
<evidence type="ECO:0000256" key="4">
    <source>
        <dbReference type="ARBA" id="ARBA00022729"/>
    </source>
</evidence>
<accession>A0A1M7UPJ8</accession>
<evidence type="ECO:0000256" key="6">
    <source>
        <dbReference type="ARBA" id="ARBA00023139"/>
    </source>
</evidence>
<gene>
    <name evidence="10" type="ORF">SAMN02745215_04318</name>
</gene>
<name>A0A1M7UPJ8_9FIRM</name>
<evidence type="ECO:0000256" key="7">
    <source>
        <dbReference type="ARBA" id="ARBA00023288"/>
    </source>
</evidence>
<evidence type="ECO:0000313" key="11">
    <source>
        <dbReference type="Proteomes" id="UP000184010"/>
    </source>
</evidence>
<evidence type="ECO:0000256" key="5">
    <source>
        <dbReference type="ARBA" id="ARBA00023136"/>
    </source>
</evidence>
<dbReference type="InterPro" id="IPR046953">
    <property type="entry name" value="Spore_GerAC-like_C"/>
</dbReference>
<keyword evidence="4" id="KW-0732">Signal</keyword>
<evidence type="ECO:0000259" key="9">
    <source>
        <dbReference type="Pfam" id="PF25198"/>
    </source>
</evidence>
<proteinExistence type="inferred from homology"/>
<comment type="subcellular location">
    <subcellularLocation>
        <location evidence="1">Membrane</location>
        <topology evidence="1">Lipid-anchor</topology>
    </subcellularLocation>
</comment>
<dbReference type="STRING" id="1121395.SAMN02745215_04318"/>
<dbReference type="InterPro" id="IPR008844">
    <property type="entry name" value="Spore_GerAC-like"/>
</dbReference>
<keyword evidence="3" id="KW-0309">Germination</keyword>
<dbReference type="Pfam" id="PF05504">
    <property type="entry name" value="Spore_GerAC"/>
    <property type="match status" value="1"/>
</dbReference>
<protein>
    <submittedName>
        <fullName evidence="10">Spore germination protein KC</fullName>
    </submittedName>
</protein>
<evidence type="ECO:0000256" key="1">
    <source>
        <dbReference type="ARBA" id="ARBA00004635"/>
    </source>
</evidence>
<dbReference type="InterPro" id="IPR057336">
    <property type="entry name" value="GerAC_N"/>
</dbReference>
<dbReference type="Pfam" id="PF25198">
    <property type="entry name" value="Spore_GerAC_N"/>
    <property type="match status" value="1"/>
</dbReference>
<keyword evidence="5" id="KW-0472">Membrane</keyword>
<sequence>MKMSIGYRKRWAILVLLFSLLLLPGCWSHRELNELGVVSAMGLDLNERGKIQLTVQIINPQAYITKGQEGKTPTRILTSEGETFFDAVRNLMTKSGDRLFYPHNQVIVIGEDLARAGVKPILDFLERDPEIRLFTWVLLTEGKAEEIVRAPSEESLISAMHVMLLIDDYESASKSIPRNILDFANMVYSEGIEPVLGKIKFYEEKGKPTFQLSGGGAFKEDKLIDWLDAEEARGYLWVHNDVNGGIITAYTKEGAESPDQVEGSSGLGGKLSFEIIRTKSRVKPVLEGEKLSFVIDIDVTCNLGERTDNKETITKEDFKELEGILSQAVIREVQSIVDKAQKELNSDILGFGLTAYRKYPDYWNQHKADWEEMFPELEVEILVKAVVDGHGTVR</sequence>
<dbReference type="EMBL" id="FRDN01000015">
    <property type="protein sequence ID" value="SHN84941.1"/>
    <property type="molecule type" value="Genomic_DNA"/>
</dbReference>
<keyword evidence="7" id="KW-0449">Lipoprotein</keyword>
<dbReference type="Gene3D" id="3.30.300.210">
    <property type="entry name" value="Nutrient germinant receptor protein C, domain 3"/>
    <property type="match status" value="1"/>
</dbReference>
<dbReference type="GO" id="GO:0009847">
    <property type="term" value="P:spore germination"/>
    <property type="evidence" value="ECO:0007669"/>
    <property type="project" value="InterPro"/>
</dbReference>
<dbReference type="NCBIfam" id="TIGR02887">
    <property type="entry name" value="spore_ger_x_C"/>
    <property type="match status" value="1"/>
</dbReference>
<feature type="domain" description="Spore germination protein N-terminal" evidence="9">
    <location>
        <begin position="29"/>
        <end position="200"/>
    </location>
</feature>
<dbReference type="Gene3D" id="6.20.190.10">
    <property type="entry name" value="Nutrient germinant receptor protein C, domain 1"/>
    <property type="match status" value="1"/>
</dbReference>
<evidence type="ECO:0000259" key="8">
    <source>
        <dbReference type="Pfam" id="PF05504"/>
    </source>
</evidence>
<evidence type="ECO:0000313" key="10">
    <source>
        <dbReference type="EMBL" id="SHN84941.1"/>
    </source>
</evidence>
<keyword evidence="11" id="KW-1185">Reference proteome</keyword>
<organism evidence="10 11">
    <name type="scientific">Desulfitobacterium chlororespirans DSM 11544</name>
    <dbReference type="NCBI Taxonomy" id="1121395"/>
    <lineage>
        <taxon>Bacteria</taxon>
        <taxon>Bacillati</taxon>
        <taxon>Bacillota</taxon>
        <taxon>Clostridia</taxon>
        <taxon>Eubacteriales</taxon>
        <taxon>Desulfitobacteriaceae</taxon>
        <taxon>Desulfitobacterium</taxon>
    </lineage>
</organism>
<keyword evidence="6" id="KW-0564">Palmitate</keyword>